<dbReference type="CDD" id="cd03405">
    <property type="entry name" value="SPFH_HflC"/>
    <property type="match status" value="1"/>
</dbReference>
<evidence type="ECO:0000256" key="5">
    <source>
        <dbReference type="ARBA" id="ARBA00023136"/>
    </source>
</evidence>
<comment type="similarity">
    <text evidence="2">Belongs to the band 7/mec-2 family. HflC subfamily.</text>
</comment>
<keyword evidence="4" id="KW-1133">Transmembrane helix</keyword>
<evidence type="ECO:0000256" key="2">
    <source>
        <dbReference type="ARBA" id="ARBA00007862"/>
    </source>
</evidence>
<gene>
    <name evidence="7" type="ORF">S01H1_25091</name>
</gene>
<dbReference type="Gene3D" id="3.30.479.30">
    <property type="entry name" value="Band 7 domain"/>
    <property type="match status" value="1"/>
</dbReference>
<dbReference type="PANTHER" id="PTHR42911">
    <property type="entry name" value="MODULATOR OF FTSH PROTEASE HFLC"/>
    <property type="match status" value="1"/>
</dbReference>
<dbReference type="Pfam" id="PF01145">
    <property type="entry name" value="Band_7"/>
    <property type="match status" value="1"/>
</dbReference>
<feature type="non-terminal residue" evidence="7">
    <location>
        <position position="282"/>
    </location>
</feature>
<dbReference type="GO" id="GO:0016020">
    <property type="term" value="C:membrane"/>
    <property type="evidence" value="ECO:0007669"/>
    <property type="project" value="UniProtKB-SubCell"/>
</dbReference>
<dbReference type="SMART" id="SM00244">
    <property type="entry name" value="PHB"/>
    <property type="match status" value="1"/>
</dbReference>
<evidence type="ECO:0000256" key="3">
    <source>
        <dbReference type="ARBA" id="ARBA00022692"/>
    </source>
</evidence>
<evidence type="ECO:0000313" key="7">
    <source>
        <dbReference type="EMBL" id="GAF87298.1"/>
    </source>
</evidence>
<proteinExistence type="inferred from homology"/>
<dbReference type="InterPro" id="IPR036013">
    <property type="entry name" value="Band_7/SPFH_dom_sf"/>
</dbReference>
<reference evidence="7" key="1">
    <citation type="journal article" date="2014" name="Front. Microbiol.">
        <title>High frequency of phylogenetically diverse reductive dehalogenase-homologous genes in deep subseafloor sedimentary metagenomes.</title>
        <authorList>
            <person name="Kawai M."/>
            <person name="Futagami T."/>
            <person name="Toyoda A."/>
            <person name="Takaki Y."/>
            <person name="Nishi S."/>
            <person name="Hori S."/>
            <person name="Arai W."/>
            <person name="Tsubouchi T."/>
            <person name="Morono Y."/>
            <person name="Uchiyama I."/>
            <person name="Ito T."/>
            <person name="Fujiyama A."/>
            <person name="Inagaki F."/>
            <person name="Takami H."/>
        </authorList>
    </citation>
    <scope>NUCLEOTIDE SEQUENCE</scope>
    <source>
        <strain evidence="7">Expedition CK06-06</strain>
    </source>
</reference>
<dbReference type="PANTHER" id="PTHR42911:SF1">
    <property type="entry name" value="MODULATOR OF FTSH PROTEASE HFLC"/>
    <property type="match status" value="1"/>
</dbReference>
<protein>
    <recommendedName>
        <fullName evidence="6">Band 7 domain-containing protein</fullName>
    </recommendedName>
</protein>
<organism evidence="7">
    <name type="scientific">marine sediment metagenome</name>
    <dbReference type="NCBI Taxonomy" id="412755"/>
    <lineage>
        <taxon>unclassified sequences</taxon>
        <taxon>metagenomes</taxon>
        <taxon>ecological metagenomes</taxon>
    </lineage>
</organism>
<feature type="domain" description="Band 7" evidence="6">
    <location>
        <begin position="1"/>
        <end position="173"/>
    </location>
</feature>
<evidence type="ECO:0000256" key="1">
    <source>
        <dbReference type="ARBA" id="ARBA00004370"/>
    </source>
</evidence>
<evidence type="ECO:0000256" key="4">
    <source>
        <dbReference type="ARBA" id="ARBA00022989"/>
    </source>
</evidence>
<dbReference type="InterPro" id="IPR001107">
    <property type="entry name" value="Band_7"/>
</dbReference>
<name>X0T1E5_9ZZZZ</name>
<dbReference type="NCBIfam" id="TIGR01932">
    <property type="entry name" value="hflC"/>
    <property type="match status" value="1"/>
</dbReference>
<evidence type="ECO:0000259" key="6">
    <source>
        <dbReference type="SMART" id="SM00244"/>
    </source>
</evidence>
<dbReference type="AlphaFoldDB" id="X0T1E5"/>
<dbReference type="InterPro" id="IPR010200">
    <property type="entry name" value="HflC"/>
</dbReference>
<dbReference type="EMBL" id="BARS01015122">
    <property type="protein sequence ID" value="GAF87298.1"/>
    <property type="molecule type" value="Genomic_DNA"/>
</dbReference>
<sequence>MGKPIKVLKKPGLYMKIPFIQMAHKFEDRLLEYDAAPRRCVTKDKKYIFLNNYARWRIVDPLLFMKTVRNEPGAHSRLDDIIYSLLREEVGKYNLMDTVRTSNRKILSAEITPEEEEVKREIERIEVGREKIMKAVNEKSDRMAREYGIKVIDVRIKRADLPKANREAVFARMKAERNRISNRYISEGEGEKAKILGEMEKELARIRSEAYRKAQEIKGEADAEATKIYAQAYEQDPDFFNFLKTLETYRETLSKKTLIVVPLDSKFFKYLAPEAAPEKASS</sequence>
<dbReference type="SUPFAM" id="SSF117892">
    <property type="entry name" value="Band 7/SPFH domain"/>
    <property type="match status" value="1"/>
</dbReference>
<dbReference type="PIRSF" id="PIRSF005651">
    <property type="entry name" value="HflC"/>
    <property type="match status" value="1"/>
</dbReference>
<keyword evidence="3" id="KW-0812">Transmembrane</keyword>
<keyword evidence="5" id="KW-0472">Membrane</keyword>
<accession>X0T1E5</accession>
<comment type="caution">
    <text evidence="7">The sequence shown here is derived from an EMBL/GenBank/DDBJ whole genome shotgun (WGS) entry which is preliminary data.</text>
</comment>
<comment type="subcellular location">
    <subcellularLocation>
        <location evidence="1">Membrane</location>
    </subcellularLocation>
</comment>